<protein>
    <recommendedName>
        <fullName evidence="3">AMP-dependent synthetase/ligase domain-containing protein</fullName>
    </recommendedName>
</protein>
<dbReference type="EMBL" id="MEYV01000004">
    <property type="protein sequence ID" value="OGD40629.1"/>
    <property type="molecule type" value="Genomic_DNA"/>
</dbReference>
<comment type="caution">
    <text evidence="1">The sequence shown here is derived from an EMBL/GenBank/DDBJ whole genome shotgun (WGS) entry which is preliminary data.</text>
</comment>
<dbReference type="InterPro" id="IPR042099">
    <property type="entry name" value="ANL_N_sf"/>
</dbReference>
<dbReference type="Gene3D" id="3.40.50.12780">
    <property type="entry name" value="N-terminal domain of ligase-like"/>
    <property type="match status" value="1"/>
</dbReference>
<proteinExistence type="predicted"/>
<dbReference type="InterPro" id="IPR053158">
    <property type="entry name" value="CapK_Type1_Caps_Biosynth"/>
</dbReference>
<sequence>MKFISDYIFKYYDLPARFFIKPWKDFYAKQAVKLYVGALEAGDRADFRELETLSYKRARRLLEYAGRNVPHWRSYKNAAWQSLPIISKSDYKADPESFLSRDPYFSSHRKSFNTSGSTGSPLNYFYEHYRYEIHHGGALLHALRNLKAPIEDRAVLTTFRAAFSGSFALFGVRYEDLDFVDMLPAQGILGSEKMRFSNFTTNLLMMDEEKRPILIMRPSQAFLLAHWTVANEIKLRLPFILLVGENLSRDQRKFIENTFDCQVRMIYSSRELSVMGYECPANLGFIHLLPESYFMEILDNGDLAVTSFVNLTMPFIRYRIGDKAEVKTATGKCPCGVWRPLIKILGRDNHLIKLAGKSISYSALEAYLYNNRADKIKQMQCVQEAPDSFRVRLCRSASFNEADEQNMLAVFKNALGSTIKVRFEYLDFIEPGESGKFITFRSLI</sequence>
<dbReference type="PANTHER" id="PTHR36932:SF1">
    <property type="entry name" value="CAPSULAR POLYSACCHARIDE BIOSYNTHESIS PROTEIN"/>
    <property type="match status" value="1"/>
</dbReference>
<dbReference type="PANTHER" id="PTHR36932">
    <property type="entry name" value="CAPSULAR POLYSACCHARIDE BIOSYNTHESIS PROTEIN"/>
    <property type="match status" value="1"/>
</dbReference>
<evidence type="ECO:0008006" key="3">
    <source>
        <dbReference type="Google" id="ProtNLM"/>
    </source>
</evidence>
<dbReference type="AlphaFoldDB" id="A0A1F5CCR2"/>
<dbReference type="Proteomes" id="UP000177197">
    <property type="component" value="Unassembled WGS sequence"/>
</dbReference>
<dbReference type="SUPFAM" id="SSF56801">
    <property type="entry name" value="Acetyl-CoA synthetase-like"/>
    <property type="match status" value="1"/>
</dbReference>
<evidence type="ECO:0000313" key="1">
    <source>
        <dbReference type="EMBL" id="OGD40629.1"/>
    </source>
</evidence>
<organism evidence="1 2">
    <name type="scientific">Candidatus Azambacteria bacterium RIFCSPLOWO2_02_FULL_44_14</name>
    <dbReference type="NCBI Taxonomy" id="1797306"/>
    <lineage>
        <taxon>Bacteria</taxon>
        <taxon>Candidatus Azamiibacteriota</taxon>
    </lineage>
</organism>
<gene>
    <name evidence="1" type="ORF">A3I30_01250</name>
</gene>
<reference evidence="1 2" key="1">
    <citation type="journal article" date="2016" name="Nat. Commun.">
        <title>Thousands of microbial genomes shed light on interconnected biogeochemical processes in an aquifer system.</title>
        <authorList>
            <person name="Anantharaman K."/>
            <person name="Brown C.T."/>
            <person name="Hug L.A."/>
            <person name="Sharon I."/>
            <person name="Castelle C.J."/>
            <person name="Probst A.J."/>
            <person name="Thomas B.C."/>
            <person name="Singh A."/>
            <person name="Wilkins M.J."/>
            <person name="Karaoz U."/>
            <person name="Brodie E.L."/>
            <person name="Williams K.H."/>
            <person name="Hubbard S.S."/>
            <person name="Banfield J.F."/>
        </authorList>
    </citation>
    <scope>NUCLEOTIDE SEQUENCE [LARGE SCALE GENOMIC DNA]</scope>
</reference>
<accession>A0A1F5CCR2</accession>
<name>A0A1F5CCR2_9BACT</name>
<evidence type="ECO:0000313" key="2">
    <source>
        <dbReference type="Proteomes" id="UP000177197"/>
    </source>
</evidence>